<proteinExistence type="inferred from homology"/>
<gene>
    <name evidence="5" type="ORF">A3C87_02610</name>
</gene>
<dbReference type="InterPro" id="IPR031107">
    <property type="entry name" value="Small_HSP"/>
</dbReference>
<dbReference type="Pfam" id="PF00011">
    <property type="entry name" value="HSP20"/>
    <property type="match status" value="1"/>
</dbReference>
<dbReference type="CDD" id="cd06464">
    <property type="entry name" value="ACD_sHsps-like"/>
    <property type="match status" value="1"/>
</dbReference>
<dbReference type="InterPro" id="IPR002068">
    <property type="entry name" value="A-crystallin/Hsp20_dom"/>
</dbReference>
<sequence length="175" mass="20064">MALNFIKRLTQSNDYDDSYDDEEQDFRVTPRRVPHDEIEQVANAGIQAPAWESEESTLDEEESSADGELPIDMYETDDAIVIQAFVAGVRPDDLDIMITRDSVTIRGSRLQEHHILDEDYGHKELFWGSFARKVTLPDEVVIDEAEANERHGLLQLTLPRLDKHRSARLNIKSSR</sequence>
<accession>A0A1F6DJC2</accession>
<feature type="region of interest" description="Disordered" evidence="3">
    <location>
        <begin position="42"/>
        <end position="65"/>
    </location>
</feature>
<name>A0A1F6DJC2_9BACT</name>
<protein>
    <recommendedName>
        <fullName evidence="4">SHSP domain-containing protein</fullName>
    </recommendedName>
</protein>
<evidence type="ECO:0000256" key="1">
    <source>
        <dbReference type="PROSITE-ProRule" id="PRU00285"/>
    </source>
</evidence>
<evidence type="ECO:0000259" key="4">
    <source>
        <dbReference type="PROSITE" id="PS01031"/>
    </source>
</evidence>
<dbReference type="PANTHER" id="PTHR11527">
    <property type="entry name" value="HEAT-SHOCK PROTEIN 20 FAMILY MEMBER"/>
    <property type="match status" value="1"/>
</dbReference>
<dbReference type="EMBL" id="MFLE01000017">
    <property type="protein sequence ID" value="OGG61518.1"/>
    <property type="molecule type" value="Genomic_DNA"/>
</dbReference>
<dbReference type="Gene3D" id="2.60.40.790">
    <property type="match status" value="1"/>
</dbReference>
<evidence type="ECO:0000256" key="3">
    <source>
        <dbReference type="SAM" id="MobiDB-lite"/>
    </source>
</evidence>
<dbReference type="AlphaFoldDB" id="A0A1F6DJC2"/>
<dbReference type="InterPro" id="IPR008978">
    <property type="entry name" value="HSP20-like_chaperone"/>
</dbReference>
<comment type="similarity">
    <text evidence="1 2">Belongs to the small heat shock protein (HSP20) family.</text>
</comment>
<dbReference type="Proteomes" id="UP000176511">
    <property type="component" value="Unassembled WGS sequence"/>
</dbReference>
<organism evidence="5 6">
    <name type="scientific">Candidatus Kaiserbacteria bacterium RIFCSPHIGHO2_02_FULL_49_34</name>
    <dbReference type="NCBI Taxonomy" id="1798491"/>
    <lineage>
        <taxon>Bacteria</taxon>
        <taxon>Candidatus Kaiseribacteriota</taxon>
    </lineage>
</organism>
<dbReference type="PROSITE" id="PS01031">
    <property type="entry name" value="SHSP"/>
    <property type="match status" value="1"/>
</dbReference>
<evidence type="ECO:0000313" key="6">
    <source>
        <dbReference type="Proteomes" id="UP000176511"/>
    </source>
</evidence>
<evidence type="ECO:0000313" key="5">
    <source>
        <dbReference type="EMBL" id="OGG61518.1"/>
    </source>
</evidence>
<dbReference type="SUPFAM" id="SSF49764">
    <property type="entry name" value="HSP20-like chaperones"/>
    <property type="match status" value="1"/>
</dbReference>
<feature type="compositionally biased region" description="Acidic residues" evidence="3">
    <location>
        <begin position="52"/>
        <end position="65"/>
    </location>
</feature>
<comment type="caution">
    <text evidence="5">The sequence shown here is derived from an EMBL/GenBank/DDBJ whole genome shotgun (WGS) entry which is preliminary data.</text>
</comment>
<evidence type="ECO:0000256" key="2">
    <source>
        <dbReference type="RuleBase" id="RU003616"/>
    </source>
</evidence>
<dbReference type="STRING" id="1798491.A3C87_02610"/>
<feature type="domain" description="SHSP" evidence="4">
    <location>
        <begin position="62"/>
        <end position="174"/>
    </location>
</feature>
<reference evidence="5 6" key="1">
    <citation type="journal article" date="2016" name="Nat. Commun.">
        <title>Thousands of microbial genomes shed light on interconnected biogeochemical processes in an aquifer system.</title>
        <authorList>
            <person name="Anantharaman K."/>
            <person name="Brown C.T."/>
            <person name="Hug L.A."/>
            <person name="Sharon I."/>
            <person name="Castelle C.J."/>
            <person name="Probst A.J."/>
            <person name="Thomas B.C."/>
            <person name="Singh A."/>
            <person name="Wilkins M.J."/>
            <person name="Karaoz U."/>
            <person name="Brodie E.L."/>
            <person name="Williams K.H."/>
            <person name="Hubbard S.S."/>
            <person name="Banfield J.F."/>
        </authorList>
    </citation>
    <scope>NUCLEOTIDE SEQUENCE [LARGE SCALE GENOMIC DNA]</scope>
</reference>